<feature type="signal peptide" evidence="2">
    <location>
        <begin position="1"/>
        <end position="26"/>
    </location>
</feature>
<feature type="compositionally biased region" description="Basic residues" evidence="1">
    <location>
        <begin position="1091"/>
        <end position="1101"/>
    </location>
</feature>
<evidence type="ECO:0000259" key="3">
    <source>
        <dbReference type="Pfam" id="PF19077"/>
    </source>
</evidence>
<reference evidence="4" key="1">
    <citation type="submission" date="2022-10" db="EMBL/GenBank/DDBJ databases">
        <title>The WGS of Solirubrobacter phytolaccae KCTC 29190.</title>
        <authorList>
            <person name="Jiang Z."/>
        </authorList>
    </citation>
    <scope>NUCLEOTIDE SEQUENCE</scope>
    <source>
        <strain evidence="4">KCTC 29190</strain>
    </source>
</reference>
<dbReference type="AlphaFoldDB" id="A0A9X3SB57"/>
<name>A0A9X3SB57_9ACTN</name>
<dbReference type="EMBL" id="JAPDDP010000050">
    <property type="protein sequence ID" value="MDA0183291.1"/>
    <property type="molecule type" value="Genomic_DNA"/>
</dbReference>
<feature type="chain" id="PRO_5040836539" evidence="2">
    <location>
        <begin position="27"/>
        <end position="1101"/>
    </location>
</feature>
<evidence type="ECO:0000313" key="4">
    <source>
        <dbReference type="EMBL" id="MDA0183291.1"/>
    </source>
</evidence>
<dbReference type="GO" id="GO:0005975">
    <property type="term" value="P:carbohydrate metabolic process"/>
    <property type="evidence" value="ECO:0007669"/>
    <property type="project" value="UniProtKB-ARBA"/>
</dbReference>
<organism evidence="4 5">
    <name type="scientific">Solirubrobacter phytolaccae</name>
    <dbReference type="NCBI Taxonomy" id="1404360"/>
    <lineage>
        <taxon>Bacteria</taxon>
        <taxon>Bacillati</taxon>
        <taxon>Actinomycetota</taxon>
        <taxon>Thermoleophilia</taxon>
        <taxon>Solirubrobacterales</taxon>
        <taxon>Solirubrobacteraceae</taxon>
        <taxon>Solirubrobacter</taxon>
    </lineage>
</organism>
<evidence type="ECO:0000313" key="5">
    <source>
        <dbReference type="Proteomes" id="UP001147653"/>
    </source>
</evidence>
<evidence type="ECO:0000256" key="2">
    <source>
        <dbReference type="SAM" id="SignalP"/>
    </source>
</evidence>
<keyword evidence="2" id="KW-0732">Signal</keyword>
<gene>
    <name evidence="4" type="ORF">OJ997_23470</name>
</gene>
<dbReference type="Gene3D" id="2.60.40.10">
    <property type="entry name" value="Immunoglobulins"/>
    <property type="match status" value="2"/>
</dbReference>
<feature type="region of interest" description="Disordered" evidence="1">
    <location>
        <begin position="1068"/>
        <end position="1101"/>
    </location>
</feature>
<dbReference type="Proteomes" id="UP001147653">
    <property type="component" value="Unassembled WGS sequence"/>
</dbReference>
<dbReference type="RefSeq" id="WP_270027684.1">
    <property type="nucleotide sequence ID" value="NZ_JAPDDP010000050.1"/>
</dbReference>
<feature type="domain" description="Bacterial Ig-like" evidence="3">
    <location>
        <begin position="37"/>
        <end position="108"/>
    </location>
</feature>
<dbReference type="InterPro" id="IPR044016">
    <property type="entry name" value="Big_13"/>
</dbReference>
<protein>
    <submittedName>
        <fullName evidence="4">Ig-like domain-containing protein</fullName>
    </submittedName>
</protein>
<keyword evidence="5" id="KW-1185">Reference proteome</keyword>
<accession>A0A9X3SB57</accession>
<comment type="caution">
    <text evidence="4">The sequence shown here is derived from an EMBL/GenBank/DDBJ whole genome shotgun (WGS) entry which is preliminary data.</text>
</comment>
<evidence type="ECO:0000256" key="1">
    <source>
        <dbReference type="SAM" id="MobiDB-lite"/>
    </source>
</evidence>
<sequence length="1101" mass="115450">MQGRILRRLVAATAAMLLASAAPALAQGTTVDGGPTGTTTDATPTFTFTGEAGASFDCRIDPPGAWKPCTSPYSVALTDGSYTFSVRATDAAGNVESSPPSRAFTVDTAAIETVLEAGPEGLSNDATPSFTFSSPATGAMFECLIEGAGSPLPAWADCSAPFKTPKLRSGAYTFKVRAKNTKGVKDATPEQRQFTVDADPPETTIADGPADGSKSVLRTPTFTATASEPGSTFECRLDNKAKEGVDTVAWQPCAAAWKLAELEGGQHTVEMRAIDAAGNTDPSPAKRTWTVLVCDTEVRFGLIEALGDCLANVGTSDAPVWESTQPVKVNGLRLPVVGGSKIVLTGPTPERKGGALAVEDIKIEIAGIKLYEGGFSWDLPEGGAGEEKEFKKIDLSGMGQKLFGMKVEGFAALRLRRPANAGGAYKTVFALHVALPEVFKSGPDGGAGGVTGDVSINIDNEGVHLDGLKIQVTNAYIGKLGVKMVCLSFAAAGSSAVAPCTAPSIGPGKPQPYIECRSDNTADRWDGAIAIVLPTASKTELGLWGGLRGGKLSHAGAYVDRLGTTVPLAPGVFLDSVRLGVCLDPPPFRVKGGAAVAFGPSVAGKSAVRLDGDLYYSDAYGNEPWVIRADGRLSLFDKQVASAFFQYQGTGMIDFGFEAELRFGPAHIGGGVSGWIETKSPSRFNVQGHVEVCVDNLACAEGKAVFSTIGAAGCISVSIVKIPMLVKNDNWKWYAPWRMHWEMVPIKVNGGAGYTWQTKNLDLMIASCSIGKWILARPSQVGGDMLLVRVPGDMPAFTVRLHGKDAPPKVDLVGPDGRRIAMTDAENGALVDGSHMIATNPEDNSTSIMVANPGAGEWKIEPHADSSAITGVDRAYAEPEPTLGGGVGGKGYKRTLGYAYAPNPGQTITFVERGPRTTKVLGTAKAGRCKAQPGGVDSDRTVACGQLKFTPGRGPAGKREIVAVIEQDGRPRDQKVIATYTAPKDRLPGRPRLLRARRSGSNVLVRWAAVPGANGYTATVTTSDGRKLSFAPANAKAPIRVSGVGRDTTVRVQLRATRMDGAVGKASKLRVKATRRANVAPAKAKPLNSKPTKKNKKGGRR</sequence>
<dbReference type="Pfam" id="PF19077">
    <property type="entry name" value="Big_13"/>
    <property type="match status" value="1"/>
</dbReference>
<dbReference type="InterPro" id="IPR013783">
    <property type="entry name" value="Ig-like_fold"/>
</dbReference>
<proteinExistence type="predicted"/>